<evidence type="ECO:0000256" key="5">
    <source>
        <dbReference type="ARBA" id="ARBA00023242"/>
    </source>
</evidence>
<dbReference type="GO" id="GO:0003950">
    <property type="term" value="F:NAD+ poly-ADP-ribosyltransferase activity"/>
    <property type="evidence" value="ECO:0007669"/>
    <property type="project" value="UniProtKB-UniRule"/>
</dbReference>
<dbReference type="Pfam" id="PF01661">
    <property type="entry name" value="Macro"/>
    <property type="match status" value="1"/>
</dbReference>
<reference evidence="9" key="1">
    <citation type="submission" date="2023-08" db="EMBL/GenBank/DDBJ databases">
        <authorList>
            <person name="Alioto T."/>
            <person name="Alioto T."/>
            <person name="Gomez Garrido J."/>
        </authorList>
    </citation>
    <scope>NUCLEOTIDE SEQUENCE</scope>
</reference>
<evidence type="ECO:0000313" key="10">
    <source>
        <dbReference type="Proteomes" id="UP001162480"/>
    </source>
</evidence>
<organism evidence="9 10">
    <name type="scientific">Octopus vulgaris</name>
    <name type="common">Common octopus</name>
    <dbReference type="NCBI Taxonomy" id="6645"/>
    <lineage>
        <taxon>Eukaryota</taxon>
        <taxon>Metazoa</taxon>
        <taxon>Spiralia</taxon>
        <taxon>Lophotrochozoa</taxon>
        <taxon>Mollusca</taxon>
        <taxon>Cephalopoda</taxon>
        <taxon>Coleoidea</taxon>
        <taxon>Octopodiformes</taxon>
        <taxon>Octopoda</taxon>
        <taxon>Incirrata</taxon>
        <taxon>Octopodidae</taxon>
        <taxon>Octopus</taxon>
    </lineage>
</organism>
<dbReference type="GO" id="GO:0010629">
    <property type="term" value="P:negative regulation of gene expression"/>
    <property type="evidence" value="ECO:0007669"/>
    <property type="project" value="TreeGrafter"/>
</dbReference>
<dbReference type="InterPro" id="IPR002589">
    <property type="entry name" value="Macro_dom"/>
</dbReference>
<dbReference type="AlphaFoldDB" id="A0AA36AES5"/>
<proteinExistence type="predicted"/>
<evidence type="ECO:0000256" key="6">
    <source>
        <dbReference type="RuleBase" id="RU362114"/>
    </source>
</evidence>
<dbReference type="SMART" id="SM00506">
    <property type="entry name" value="A1pp"/>
    <property type="match status" value="1"/>
</dbReference>
<dbReference type="GO" id="GO:0005634">
    <property type="term" value="C:nucleus"/>
    <property type="evidence" value="ECO:0007669"/>
    <property type="project" value="UniProtKB-SubCell"/>
</dbReference>
<dbReference type="InterPro" id="IPR043472">
    <property type="entry name" value="Macro_dom-like"/>
</dbReference>
<dbReference type="InterPro" id="IPR012317">
    <property type="entry name" value="Poly(ADP-ribose)pol_cat_dom"/>
</dbReference>
<dbReference type="InterPro" id="IPR052056">
    <property type="entry name" value="Mono-ARTD/PARP"/>
</dbReference>
<evidence type="ECO:0000256" key="2">
    <source>
        <dbReference type="ARBA" id="ARBA00022676"/>
    </source>
</evidence>
<dbReference type="PROSITE" id="PS51154">
    <property type="entry name" value="MACRO"/>
    <property type="match status" value="1"/>
</dbReference>
<dbReference type="EC" id="2.4.2.-" evidence="6"/>
<comment type="subcellular location">
    <subcellularLocation>
        <location evidence="1">Nucleus</location>
    </subcellularLocation>
</comment>
<evidence type="ECO:0000259" key="8">
    <source>
        <dbReference type="PROSITE" id="PS51154"/>
    </source>
</evidence>
<evidence type="ECO:0000256" key="3">
    <source>
        <dbReference type="ARBA" id="ARBA00022679"/>
    </source>
</evidence>
<keyword evidence="4 6" id="KW-0520">NAD</keyword>
<dbReference type="Gene3D" id="3.90.228.10">
    <property type="match status" value="1"/>
</dbReference>
<dbReference type="GO" id="GO:0005737">
    <property type="term" value="C:cytoplasm"/>
    <property type="evidence" value="ECO:0007669"/>
    <property type="project" value="TreeGrafter"/>
</dbReference>
<feature type="domain" description="PARP catalytic" evidence="7">
    <location>
        <begin position="217"/>
        <end position="408"/>
    </location>
</feature>
<sequence length="408" mass="46154">MTPKTNVAPGEKACIKIQLMIGSISNASVDVIVNSTAGDLQLNNGSISKYILNAAGSQIQVECNQKYPQGISTSEIAITKGYNLKCKKVFHLALPDWNENSSHLILANLTQIIITCLETAERMEARSLAFPILGAGVLRYPIENLPRTMYEAVKNYSDLNSNQIKVVKFMVLSNDTEILKEFKEYFQGNRRGLDASSAASTSESWWSFFWPFGRKTESVPDTWSPMEDKELIRIVKVTKGPEYDNIQATFRRNLPSCRIIKIERIQNKTLYQGYKALKKQYEAENPKVKIEVVGLWHGTTEGAVDGINKYGFNRSYCRKNATAFDEGVSFTTDIQNSTSDKYSTPDHNNIKRIYKCSVLVGKVIQKRHGLNVLQDPYNSTVDNIQRPRNYVIVRDSQAYPHYLITFSN</sequence>
<evidence type="ECO:0000256" key="1">
    <source>
        <dbReference type="ARBA" id="ARBA00004123"/>
    </source>
</evidence>
<name>A0AA36AES5_OCTVU</name>
<protein>
    <recommendedName>
        <fullName evidence="6">Poly [ADP-ribose] polymerase</fullName>
        <shortName evidence="6">PARP</shortName>
        <ecNumber evidence="6">2.4.2.-</ecNumber>
    </recommendedName>
</protein>
<evidence type="ECO:0000313" key="9">
    <source>
        <dbReference type="EMBL" id="CAI9714768.1"/>
    </source>
</evidence>
<dbReference type="Gene3D" id="3.40.220.10">
    <property type="entry name" value="Leucine Aminopeptidase, subunit E, domain 1"/>
    <property type="match status" value="1"/>
</dbReference>
<keyword evidence="10" id="KW-1185">Reference proteome</keyword>
<dbReference type="Pfam" id="PF00644">
    <property type="entry name" value="PARP"/>
    <property type="match status" value="1"/>
</dbReference>
<dbReference type="GO" id="GO:0003714">
    <property type="term" value="F:transcription corepressor activity"/>
    <property type="evidence" value="ECO:0007669"/>
    <property type="project" value="TreeGrafter"/>
</dbReference>
<dbReference type="PANTHER" id="PTHR14453:SF67">
    <property type="entry name" value="POLY [ADP-RIBOSE] POLYMERASE"/>
    <property type="match status" value="1"/>
</dbReference>
<keyword evidence="3 6" id="KW-0808">Transferase</keyword>
<accession>A0AA36AES5</accession>
<dbReference type="PANTHER" id="PTHR14453">
    <property type="entry name" value="PARP/ZINC FINGER CCCH TYPE DOMAIN CONTAINING PROTEIN"/>
    <property type="match status" value="1"/>
</dbReference>
<keyword evidence="5" id="KW-0539">Nucleus</keyword>
<dbReference type="Proteomes" id="UP001162480">
    <property type="component" value="Chromosome 1"/>
</dbReference>
<evidence type="ECO:0000259" key="7">
    <source>
        <dbReference type="PROSITE" id="PS51059"/>
    </source>
</evidence>
<keyword evidence="2 6" id="KW-0328">Glycosyltransferase</keyword>
<dbReference type="SUPFAM" id="SSF56399">
    <property type="entry name" value="ADP-ribosylation"/>
    <property type="match status" value="1"/>
</dbReference>
<gene>
    <name evidence="9" type="ORF">OCTVUL_1B016394</name>
</gene>
<evidence type="ECO:0000256" key="4">
    <source>
        <dbReference type="ARBA" id="ARBA00023027"/>
    </source>
</evidence>
<dbReference type="SUPFAM" id="SSF52949">
    <property type="entry name" value="Macro domain-like"/>
    <property type="match status" value="1"/>
</dbReference>
<feature type="domain" description="Macro" evidence="8">
    <location>
        <begin position="4"/>
        <end position="190"/>
    </location>
</feature>
<dbReference type="EMBL" id="OX597814">
    <property type="protein sequence ID" value="CAI9714768.1"/>
    <property type="molecule type" value="Genomic_DNA"/>
</dbReference>
<dbReference type="PROSITE" id="PS51059">
    <property type="entry name" value="PARP_CATALYTIC"/>
    <property type="match status" value="1"/>
</dbReference>